<dbReference type="EMBL" id="JARKIF010000007">
    <property type="protein sequence ID" value="KAJ7634342.1"/>
    <property type="molecule type" value="Genomic_DNA"/>
</dbReference>
<dbReference type="Proteomes" id="UP001221142">
    <property type="component" value="Unassembled WGS sequence"/>
</dbReference>
<evidence type="ECO:0000313" key="3">
    <source>
        <dbReference type="Proteomes" id="UP001221142"/>
    </source>
</evidence>
<keyword evidence="3" id="KW-1185">Reference proteome</keyword>
<protein>
    <submittedName>
        <fullName evidence="2">Uncharacterized protein</fullName>
    </submittedName>
</protein>
<feature type="compositionally biased region" description="Polar residues" evidence="1">
    <location>
        <begin position="16"/>
        <end position="30"/>
    </location>
</feature>
<evidence type="ECO:0000313" key="2">
    <source>
        <dbReference type="EMBL" id="KAJ7634342.1"/>
    </source>
</evidence>
<feature type="region of interest" description="Disordered" evidence="1">
    <location>
        <begin position="1"/>
        <end position="33"/>
    </location>
</feature>
<evidence type="ECO:0000256" key="1">
    <source>
        <dbReference type="SAM" id="MobiDB-lite"/>
    </source>
</evidence>
<organism evidence="2 3">
    <name type="scientific">Roridomyces roridus</name>
    <dbReference type="NCBI Taxonomy" id="1738132"/>
    <lineage>
        <taxon>Eukaryota</taxon>
        <taxon>Fungi</taxon>
        <taxon>Dikarya</taxon>
        <taxon>Basidiomycota</taxon>
        <taxon>Agaricomycotina</taxon>
        <taxon>Agaricomycetes</taxon>
        <taxon>Agaricomycetidae</taxon>
        <taxon>Agaricales</taxon>
        <taxon>Marasmiineae</taxon>
        <taxon>Mycenaceae</taxon>
        <taxon>Roridomyces</taxon>
    </lineage>
</organism>
<accession>A0AAD7FRT9</accession>
<reference evidence="2" key="1">
    <citation type="submission" date="2023-03" db="EMBL/GenBank/DDBJ databases">
        <title>Massive genome expansion in bonnet fungi (Mycena s.s.) driven by repeated elements and novel gene families across ecological guilds.</title>
        <authorList>
            <consortium name="Lawrence Berkeley National Laboratory"/>
            <person name="Harder C.B."/>
            <person name="Miyauchi S."/>
            <person name="Viragh M."/>
            <person name="Kuo A."/>
            <person name="Thoen E."/>
            <person name="Andreopoulos B."/>
            <person name="Lu D."/>
            <person name="Skrede I."/>
            <person name="Drula E."/>
            <person name="Henrissat B."/>
            <person name="Morin E."/>
            <person name="Kohler A."/>
            <person name="Barry K."/>
            <person name="LaButti K."/>
            <person name="Morin E."/>
            <person name="Salamov A."/>
            <person name="Lipzen A."/>
            <person name="Mereny Z."/>
            <person name="Hegedus B."/>
            <person name="Baldrian P."/>
            <person name="Stursova M."/>
            <person name="Weitz H."/>
            <person name="Taylor A."/>
            <person name="Grigoriev I.V."/>
            <person name="Nagy L.G."/>
            <person name="Martin F."/>
            <person name="Kauserud H."/>
        </authorList>
    </citation>
    <scope>NUCLEOTIDE SEQUENCE</scope>
    <source>
        <strain evidence="2">9284</strain>
    </source>
</reference>
<sequence length="158" mass="17318">MPDTPGCTPPDHCEASASQRDTAASSSQAAVQREWKKMTAQEWKEAGHTDDPVHAYAVTEILPKLCRWYETRDPTSIGPSKPQWIIDNCLDAALEALVEHIAPYTRESVCKVRVNCSAGHFGKRSRGPQEQEEPPVCAARACRVVRTVSGEGEAPCSE</sequence>
<comment type="caution">
    <text evidence="2">The sequence shown here is derived from an EMBL/GenBank/DDBJ whole genome shotgun (WGS) entry which is preliminary data.</text>
</comment>
<proteinExistence type="predicted"/>
<dbReference type="AlphaFoldDB" id="A0AAD7FRT9"/>
<gene>
    <name evidence="2" type="ORF">FB45DRAFT_908587</name>
</gene>
<name>A0AAD7FRT9_9AGAR</name>